<sequence length="175" mass="18820">MSKSSRRTIQILILIAIVILGGYAIGSAVLGSDGKLEAGDKSPSFALLGTDGAVHKLEDYKGKALVINFFGTWCEPCVKEMPALQSEADKWKDQGVAVIGINAGEDQMTVENFVDGLGIKFPILLDEDKDAINAYHVVPLPTTIFVKPDGRISAIHLGQLDLQTLDSQIAQLVKQ</sequence>
<dbReference type="InterPro" id="IPR050553">
    <property type="entry name" value="Thioredoxin_ResA/DsbE_sf"/>
</dbReference>
<dbReference type="EMBL" id="JAGGKP010000001">
    <property type="protein sequence ID" value="MBP1935723.1"/>
    <property type="molecule type" value="Genomic_DNA"/>
</dbReference>
<dbReference type="PROSITE" id="PS00194">
    <property type="entry name" value="THIOREDOXIN_1"/>
    <property type="match status" value="1"/>
</dbReference>
<dbReference type="PANTHER" id="PTHR42852:SF6">
    <property type="entry name" value="THIOL:DISULFIDE INTERCHANGE PROTEIN DSBE"/>
    <property type="match status" value="1"/>
</dbReference>
<keyword evidence="2" id="KW-0201">Cytochrome c-type biogenesis</keyword>
<reference evidence="7 8" key="1">
    <citation type="submission" date="2021-03" db="EMBL/GenBank/DDBJ databases">
        <title>Genomic Encyclopedia of Type Strains, Phase IV (KMG-IV): sequencing the most valuable type-strain genomes for metagenomic binning, comparative biology and taxonomic classification.</title>
        <authorList>
            <person name="Goeker M."/>
        </authorList>
    </citation>
    <scope>NUCLEOTIDE SEQUENCE [LARGE SCALE GENOMIC DNA]</scope>
    <source>
        <strain evidence="7 8">DSM 23491</strain>
    </source>
</reference>
<keyword evidence="5" id="KW-0676">Redox-active center</keyword>
<accession>A0ABS4GZL8</accession>
<evidence type="ECO:0000313" key="7">
    <source>
        <dbReference type="EMBL" id="MBP1935723.1"/>
    </source>
</evidence>
<comment type="caution">
    <text evidence="7">The sequence shown here is derived from an EMBL/GenBank/DDBJ whole genome shotgun (WGS) entry which is preliminary data.</text>
</comment>
<dbReference type="CDD" id="cd02966">
    <property type="entry name" value="TlpA_like_family"/>
    <property type="match status" value="1"/>
</dbReference>
<keyword evidence="3" id="KW-0735">Signal-anchor</keyword>
<dbReference type="RefSeq" id="WP_209845216.1">
    <property type="nucleotide sequence ID" value="NZ_CBCRVE010000001.1"/>
</dbReference>
<dbReference type="InterPro" id="IPR000866">
    <property type="entry name" value="AhpC/TSA"/>
</dbReference>
<dbReference type="InterPro" id="IPR013766">
    <property type="entry name" value="Thioredoxin_domain"/>
</dbReference>
<dbReference type="PANTHER" id="PTHR42852">
    <property type="entry name" value="THIOL:DISULFIDE INTERCHANGE PROTEIN DSBE"/>
    <property type="match status" value="1"/>
</dbReference>
<dbReference type="Pfam" id="PF00578">
    <property type="entry name" value="AhpC-TSA"/>
    <property type="match status" value="1"/>
</dbReference>
<feature type="domain" description="Thioredoxin" evidence="6">
    <location>
        <begin position="36"/>
        <end position="174"/>
    </location>
</feature>
<evidence type="ECO:0000313" key="8">
    <source>
        <dbReference type="Proteomes" id="UP001519273"/>
    </source>
</evidence>
<keyword evidence="8" id="KW-1185">Reference proteome</keyword>
<dbReference type="Proteomes" id="UP001519273">
    <property type="component" value="Unassembled WGS sequence"/>
</dbReference>
<organism evidence="7 8">
    <name type="scientific">Paenibacillus sediminis</name>
    <dbReference type="NCBI Taxonomy" id="664909"/>
    <lineage>
        <taxon>Bacteria</taxon>
        <taxon>Bacillati</taxon>
        <taxon>Bacillota</taxon>
        <taxon>Bacilli</taxon>
        <taxon>Bacillales</taxon>
        <taxon>Paenibacillaceae</taxon>
        <taxon>Paenibacillus</taxon>
    </lineage>
</organism>
<keyword evidence="3" id="KW-0812">Transmembrane</keyword>
<gene>
    <name evidence="7" type="ORF">J2Z20_000584</name>
</gene>
<proteinExistence type="predicted"/>
<protein>
    <submittedName>
        <fullName evidence="7">Peroxiredoxin</fullName>
    </submittedName>
</protein>
<dbReference type="Gene3D" id="3.40.30.10">
    <property type="entry name" value="Glutaredoxin"/>
    <property type="match status" value="1"/>
</dbReference>
<dbReference type="InterPro" id="IPR036249">
    <property type="entry name" value="Thioredoxin-like_sf"/>
</dbReference>
<evidence type="ECO:0000256" key="5">
    <source>
        <dbReference type="ARBA" id="ARBA00023284"/>
    </source>
</evidence>
<dbReference type="PROSITE" id="PS51352">
    <property type="entry name" value="THIOREDOXIN_2"/>
    <property type="match status" value="1"/>
</dbReference>
<dbReference type="InterPro" id="IPR017937">
    <property type="entry name" value="Thioredoxin_CS"/>
</dbReference>
<keyword evidence="4" id="KW-1015">Disulfide bond</keyword>
<evidence type="ECO:0000256" key="4">
    <source>
        <dbReference type="ARBA" id="ARBA00023157"/>
    </source>
</evidence>
<comment type="subcellular location">
    <subcellularLocation>
        <location evidence="1">Cell envelope</location>
    </subcellularLocation>
</comment>
<name>A0ABS4GZL8_9BACL</name>
<evidence type="ECO:0000256" key="1">
    <source>
        <dbReference type="ARBA" id="ARBA00004196"/>
    </source>
</evidence>
<evidence type="ECO:0000259" key="6">
    <source>
        <dbReference type="PROSITE" id="PS51352"/>
    </source>
</evidence>
<dbReference type="SUPFAM" id="SSF52833">
    <property type="entry name" value="Thioredoxin-like"/>
    <property type="match status" value="1"/>
</dbReference>
<evidence type="ECO:0000256" key="3">
    <source>
        <dbReference type="ARBA" id="ARBA00022968"/>
    </source>
</evidence>
<evidence type="ECO:0000256" key="2">
    <source>
        <dbReference type="ARBA" id="ARBA00022748"/>
    </source>
</evidence>